<dbReference type="InterPro" id="IPR025558">
    <property type="entry name" value="DUF4283"/>
</dbReference>
<reference evidence="3" key="1">
    <citation type="journal article" date="2007" name="PLoS ONE">
        <title>The first genome sequence of an elite grapevine cultivar (Pinot noir Vitis vinifera L.): coping with a highly heterozygous genome.</title>
        <authorList>
            <person name="Velasco R."/>
            <person name="Zharkikh A."/>
            <person name="Troggio M."/>
            <person name="Cartwright D.A."/>
            <person name="Cestaro A."/>
            <person name="Pruss D."/>
            <person name="Pindo M."/>
            <person name="FitzGerald L.M."/>
            <person name="Vezzulli S."/>
            <person name="Reid J."/>
            <person name="Malacarne G."/>
            <person name="Iliev D."/>
            <person name="Coppola G."/>
            <person name="Wardell B."/>
            <person name="Micheletti D."/>
            <person name="Macalma T."/>
            <person name="Facci M."/>
            <person name="Mitchell J.T."/>
            <person name="Perazzolli M."/>
            <person name="Eldredge G."/>
            <person name="Gatto P."/>
            <person name="Oyzerski R."/>
            <person name="Moretto M."/>
            <person name="Gutin N."/>
            <person name="Stefanini M."/>
            <person name="Chen Y."/>
            <person name="Segala C."/>
            <person name="Davenport C."/>
            <person name="Dematte L."/>
            <person name="Mraz A."/>
            <person name="Battilana J."/>
            <person name="Stormo K."/>
            <person name="Costa F."/>
            <person name="Tao Q."/>
            <person name="Si-Ammour A."/>
            <person name="Harkins T."/>
            <person name="Lackey A."/>
            <person name="Perbost C."/>
            <person name="Taillon B."/>
            <person name="Stella A."/>
            <person name="Solovyev V."/>
            <person name="Fawcett J.A."/>
            <person name="Sterck L."/>
            <person name="Vandepoele K."/>
            <person name="Grando S.M."/>
            <person name="Toppo S."/>
            <person name="Moser C."/>
            <person name="Lanchbury J."/>
            <person name="Bogden R."/>
            <person name="Skolnick M."/>
            <person name="Sgaramella V."/>
            <person name="Bhatnagar S.K."/>
            <person name="Fontana P."/>
            <person name="Gutin A."/>
            <person name="Van de Peer Y."/>
            <person name="Salamini F."/>
            <person name="Viola R."/>
        </authorList>
    </citation>
    <scope>NUCLEOTIDE SEQUENCE</scope>
</reference>
<evidence type="ECO:0000259" key="2">
    <source>
        <dbReference type="Pfam" id="PF14111"/>
    </source>
</evidence>
<name>A5C398_VITVI</name>
<dbReference type="ExpressionAtlas" id="A5C398">
    <property type="expression patterns" value="baseline"/>
</dbReference>
<accession>A5C398</accession>
<feature type="region of interest" description="Disordered" evidence="1">
    <location>
        <begin position="264"/>
        <end position="329"/>
    </location>
</feature>
<evidence type="ECO:0000256" key="1">
    <source>
        <dbReference type="SAM" id="MobiDB-lite"/>
    </source>
</evidence>
<feature type="domain" description="DUF4283" evidence="2">
    <location>
        <begin position="85"/>
        <end position="168"/>
    </location>
</feature>
<dbReference type="PANTHER" id="PTHR34427:SF5">
    <property type="entry name" value="DUF4283 DOMAIN-CONTAINING PROTEIN"/>
    <property type="match status" value="1"/>
</dbReference>
<gene>
    <name evidence="3" type="ORF">VITISV_029701</name>
</gene>
<evidence type="ECO:0000313" key="3">
    <source>
        <dbReference type="EMBL" id="CAN68589.1"/>
    </source>
</evidence>
<organism evidence="3">
    <name type="scientific">Vitis vinifera</name>
    <name type="common">Grape</name>
    <dbReference type="NCBI Taxonomy" id="29760"/>
    <lineage>
        <taxon>Eukaryota</taxon>
        <taxon>Viridiplantae</taxon>
        <taxon>Streptophyta</taxon>
        <taxon>Embryophyta</taxon>
        <taxon>Tracheophyta</taxon>
        <taxon>Spermatophyta</taxon>
        <taxon>Magnoliopsida</taxon>
        <taxon>eudicotyledons</taxon>
        <taxon>Gunneridae</taxon>
        <taxon>Pentapetalae</taxon>
        <taxon>rosids</taxon>
        <taxon>Vitales</taxon>
        <taxon>Vitaceae</taxon>
        <taxon>Viteae</taxon>
        <taxon>Vitis</taxon>
    </lineage>
</organism>
<dbReference type="EMBL" id="AM480643">
    <property type="protein sequence ID" value="CAN68589.1"/>
    <property type="molecule type" value="Genomic_DNA"/>
</dbReference>
<dbReference type="Pfam" id="PF14111">
    <property type="entry name" value="DUF4283"/>
    <property type="match status" value="1"/>
</dbReference>
<feature type="compositionally biased region" description="Basic and acidic residues" evidence="1">
    <location>
        <begin position="366"/>
        <end position="375"/>
    </location>
</feature>
<dbReference type="AlphaFoldDB" id="A5C398"/>
<sequence>MDLENKRFCIFIPKGKGDKSGWVLMVEMLQRLGCYVREESYQKEDALMLSPCMGKTYAEVAKQPKGREKTAVRVELCKRELSRNLEKLAHCLVGSWNPSSGKGDDLRGWGTYLAKLWSLKGNLGIAKLERGKVLFEFELLAEAEKALKIGGFSFGGSILSLEKWRPEMRWDACGGFLAVDSQTEKLEDLQWARILVKLNDEKPPNVVEVWAEDVCYEITLWWEIRPALRMARERKSENKAVSKGEVGVEAIARAVERVRGKDGGPSLEVLLRTDDGTKGQYSGSGQAKDLGLGSKLVGPHDSFGTTSQQASGPSEASRPYPLTASPRKFGPPYFGLPPVKYYGRASNKLLGGSGLGDRGPASPLAEKQRLEENSKTDYALMEEASRYRNAPNFFRPLVCVSPSPPSSFSGRTPSGEYYDRSGAVLDASQRESPSRRATGRESSVLETVTRWELLEDNNGAMGASGKELCLASDSFPEVRG</sequence>
<proteinExistence type="predicted"/>
<feature type="compositionally biased region" description="Polar residues" evidence="1">
    <location>
        <begin position="303"/>
        <end position="314"/>
    </location>
</feature>
<protein>
    <recommendedName>
        <fullName evidence="2">DUF4283 domain-containing protein</fullName>
    </recommendedName>
</protein>
<dbReference type="PANTHER" id="PTHR34427">
    <property type="entry name" value="DUF4283 DOMAIN PROTEIN"/>
    <property type="match status" value="1"/>
</dbReference>
<feature type="region of interest" description="Disordered" evidence="1">
    <location>
        <begin position="352"/>
        <end position="375"/>
    </location>
</feature>